<name>A0ABX0RFN5_9GAMM</name>
<keyword evidence="2 3" id="KW-0819">tRNA processing</keyword>
<dbReference type="InterPro" id="IPR027396">
    <property type="entry name" value="DsrEFH-like"/>
</dbReference>
<dbReference type="Pfam" id="PF04077">
    <property type="entry name" value="DsrH"/>
    <property type="match status" value="1"/>
</dbReference>
<comment type="subcellular location">
    <subcellularLocation>
        <location evidence="3">Cytoplasm</location>
    </subcellularLocation>
</comment>
<evidence type="ECO:0000256" key="2">
    <source>
        <dbReference type="ARBA" id="ARBA00022694"/>
    </source>
</evidence>
<dbReference type="HAMAP" id="MF_01564">
    <property type="entry name" value="Thiourid_synth_B"/>
    <property type="match status" value="1"/>
</dbReference>
<dbReference type="EMBL" id="VWXF01000013">
    <property type="protein sequence ID" value="NIF24172.1"/>
    <property type="molecule type" value="Genomic_DNA"/>
</dbReference>
<evidence type="ECO:0000313" key="5">
    <source>
        <dbReference type="Proteomes" id="UP001515683"/>
    </source>
</evidence>
<comment type="similarity">
    <text evidence="3">Belongs to the DsrH/TusB family.</text>
</comment>
<dbReference type="PANTHER" id="PTHR37526:SF1">
    <property type="entry name" value="PROTEIN TUSB"/>
    <property type="match status" value="1"/>
</dbReference>
<keyword evidence="5" id="KW-1185">Reference proteome</keyword>
<proteinExistence type="inferred from homology"/>
<sequence length="95" mass="10260">MLHTLMQSPWQSDLDSLLLLLQPGDDLILLQDGVTAALQGSAPLARLLASAATVYVLQEDVTARGLIAQISTEVQRVDYTGFVALTAGHPKQMTW</sequence>
<dbReference type="InterPro" id="IPR023526">
    <property type="entry name" value="Sulphur_relay_TusB"/>
</dbReference>
<keyword evidence="4" id="KW-0808">Transferase</keyword>
<reference evidence="4 5" key="1">
    <citation type="journal article" date="2019" name="bioRxiv">
        <title>Bacteria contribute to plant secondary compound degradation in a generalist herbivore system.</title>
        <authorList>
            <person name="Francoeur C.B."/>
            <person name="Khadempour L."/>
            <person name="Moreira-Soto R.D."/>
            <person name="Gotting K."/>
            <person name="Book A.J."/>
            <person name="Pinto-Tomas A.A."/>
            <person name="Keefover-Ring K."/>
            <person name="Currie C.R."/>
        </authorList>
    </citation>
    <scope>NUCLEOTIDE SEQUENCE [LARGE SCALE GENOMIC DNA]</scope>
    <source>
        <strain evidence="4">Acro-835</strain>
    </source>
</reference>
<dbReference type="InterPro" id="IPR007215">
    <property type="entry name" value="Sulphur_relay_TusB/DsrH"/>
</dbReference>
<organism evidence="4 5">
    <name type="scientific">Candidatus Pantoea multigeneris</name>
    <dbReference type="NCBI Taxonomy" id="2608357"/>
    <lineage>
        <taxon>Bacteria</taxon>
        <taxon>Pseudomonadati</taxon>
        <taxon>Pseudomonadota</taxon>
        <taxon>Gammaproteobacteria</taxon>
        <taxon>Enterobacterales</taxon>
        <taxon>Erwiniaceae</taxon>
        <taxon>Pantoea</taxon>
    </lineage>
</organism>
<dbReference type="Proteomes" id="UP001515683">
    <property type="component" value="Unassembled WGS sequence"/>
</dbReference>
<dbReference type="GO" id="GO:0016740">
    <property type="term" value="F:transferase activity"/>
    <property type="evidence" value="ECO:0007669"/>
    <property type="project" value="UniProtKB-KW"/>
</dbReference>
<evidence type="ECO:0000256" key="3">
    <source>
        <dbReference type="HAMAP-Rule" id="MF_01564"/>
    </source>
</evidence>
<dbReference type="RefSeq" id="WP_167017972.1">
    <property type="nucleotide sequence ID" value="NZ_VWXF01000013.1"/>
</dbReference>
<comment type="function">
    <text evidence="3">Part of a sulfur-relay system required for 2-thiolation of 5-methylaminomethyl-2-thiouridine (mnm(5)s(2)U) at tRNA wobble positions.</text>
</comment>
<dbReference type="SUPFAM" id="SSF75169">
    <property type="entry name" value="DsrEFH-like"/>
    <property type="match status" value="1"/>
</dbReference>
<accession>A0ABX0RFN5</accession>
<comment type="subunit">
    <text evidence="3">Heterohexamer, formed by a dimer of trimers. The hexameric TusBCD complex contains 2 copies each of TusB, TusC and TusD. The TusBCD complex interacts with TusE.</text>
</comment>
<dbReference type="NCBIfam" id="NF010035">
    <property type="entry name" value="PRK13510.1"/>
    <property type="match status" value="1"/>
</dbReference>
<evidence type="ECO:0000313" key="4">
    <source>
        <dbReference type="EMBL" id="NIF24172.1"/>
    </source>
</evidence>
<protein>
    <recommendedName>
        <fullName evidence="3">Protein TusB</fullName>
    </recommendedName>
    <alternativeName>
        <fullName evidence="3">tRNA 2-thiouridine synthesizing protein B</fullName>
    </alternativeName>
</protein>
<gene>
    <name evidence="3 4" type="primary">tusB</name>
    <name evidence="4" type="ORF">F3J40_21615</name>
</gene>
<keyword evidence="1 3" id="KW-0963">Cytoplasm</keyword>
<comment type="caution">
    <text evidence="4">The sequence shown here is derived from an EMBL/GenBank/DDBJ whole genome shotgun (WGS) entry which is preliminary data.</text>
</comment>
<dbReference type="NCBIfam" id="TIGR03011">
    <property type="entry name" value="sulf_tusB_dsrH"/>
    <property type="match status" value="1"/>
</dbReference>
<dbReference type="PANTHER" id="PTHR37526">
    <property type="entry name" value="PROTEIN TUSB"/>
    <property type="match status" value="1"/>
</dbReference>
<evidence type="ECO:0000256" key="1">
    <source>
        <dbReference type="ARBA" id="ARBA00022490"/>
    </source>
</evidence>
<dbReference type="Gene3D" id="3.40.1260.10">
    <property type="entry name" value="DsrEFH-like"/>
    <property type="match status" value="1"/>
</dbReference>